<dbReference type="EMBL" id="KZ301993">
    <property type="protein sequence ID" value="PFH51015.1"/>
    <property type="molecule type" value="Genomic_DNA"/>
</dbReference>
<dbReference type="InterPro" id="IPR028978">
    <property type="entry name" value="Chorismate_lyase_/UTRA_dom_sf"/>
</dbReference>
<dbReference type="Gene3D" id="3.40.1410.10">
    <property type="entry name" value="Chorismate lyase-like"/>
    <property type="match status" value="1"/>
</dbReference>
<gene>
    <name evidence="1" type="ORF">AMATHDRAFT_3408</name>
</gene>
<proteinExistence type="predicted"/>
<protein>
    <submittedName>
        <fullName evidence="1">Uncharacterized protein</fullName>
    </submittedName>
</protein>
<dbReference type="STRING" id="703135.A0A2A9NJ47"/>
<dbReference type="AlphaFoldDB" id="A0A2A9NJ47"/>
<evidence type="ECO:0000313" key="1">
    <source>
        <dbReference type="EMBL" id="PFH51015.1"/>
    </source>
</evidence>
<name>A0A2A9NJ47_9AGAR</name>
<dbReference type="Proteomes" id="UP000242287">
    <property type="component" value="Unassembled WGS sequence"/>
</dbReference>
<sequence length="220" mass="24205">MGIVDSFSTKSTSITFAWPAELTGFERVALSARGDLQRTLSAFFAEPISVSTVYSYTYTQCSTDAPPTPLELPNSLAISFASHDNPITQQRQVLLQCQGKTVCTATSAVRITNAEFAHLFLEEKYAIGQMFRRVNSPPAFHLLAVGIGSQTLSSAEGEKVSPPDISASGQLWRRYRLSIPDFECDIEEIFPSRDMFVDGNKWLASESATKVDTKAHKVQV</sequence>
<dbReference type="SUPFAM" id="SSF64288">
    <property type="entry name" value="Chorismate lyase-like"/>
    <property type="match status" value="1"/>
</dbReference>
<accession>A0A2A9NJ47</accession>
<evidence type="ECO:0000313" key="2">
    <source>
        <dbReference type="Proteomes" id="UP000242287"/>
    </source>
</evidence>
<reference evidence="1 2" key="1">
    <citation type="submission" date="2014-02" db="EMBL/GenBank/DDBJ databases">
        <title>Transposable element dynamics among asymbiotic and ectomycorrhizal Amanita fungi.</title>
        <authorList>
            <consortium name="DOE Joint Genome Institute"/>
            <person name="Hess J."/>
            <person name="Skrede I."/>
            <person name="Wolfe B."/>
            <person name="LaButti K."/>
            <person name="Ohm R.A."/>
            <person name="Grigoriev I.V."/>
            <person name="Pringle A."/>
        </authorList>
    </citation>
    <scope>NUCLEOTIDE SEQUENCE [LARGE SCALE GENOMIC DNA]</scope>
    <source>
        <strain evidence="1 2">SKay4041</strain>
    </source>
</reference>
<keyword evidence="2" id="KW-1185">Reference proteome</keyword>
<organism evidence="1 2">
    <name type="scientific">Amanita thiersii Skay4041</name>
    <dbReference type="NCBI Taxonomy" id="703135"/>
    <lineage>
        <taxon>Eukaryota</taxon>
        <taxon>Fungi</taxon>
        <taxon>Dikarya</taxon>
        <taxon>Basidiomycota</taxon>
        <taxon>Agaricomycotina</taxon>
        <taxon>Agaricomycetes</taxon>
        <taxon>Agaricomycetidae</taxon>
        <taxon>Agaricales</taxon>
        <taxon>Pluteineae</taxon>
        <taxon>Amanitaceae</taxon>
        <taxon>Amanita</taxon>
    </lineage>
</organism>
<dbReference type="OrthoDB" id="5673at2759"/>